<dbReference type="Gene3D" id="3.40.50.150">
    <property type="entry name" value="Vaccinia Virus protein VP39"/>
    <property type="match status" value="1"/>
</dbReference>
<name>A0ABR2X7T4_9PEZI</name>
<comment type="caution">
    <text evidence="3">The sequence shown here is derived from an EMBL/GenBank/DDBJ whole genome shotgun (WGS) entry which is preliminary data.</text>
</comment>
<evidence type="ECO:0000313" key="4">
    <source>
        <dbReference type="Proteomes" id="UP001465668"/>
    </source>
</evidence>
<dbReference type="SUPFAM" id="SSF53335">
    <property type="entry name" value="S-adenosyl-L-methionine-dependent methyltransferases"/>
    <property type="match status" value="1"/>
</dbReference>
<keyword evidence="4" id="KW-1185">Reference proteome</keyword>
<feature type="region of interest" description="Disordered" evidence="2">
    <location>
        <begin position="22"/>
        <end position="43"/>
    </location>
</feature>
<dbReference type="PANTHER" id="PTHR43591">
    <property type="entry name" value="METHYLTRANSFERASE"/>
    <property type="match status" value="1"/>
</dbReference>
<organism evidence="3 4">
    <name type="scientific">Seiridium cardinale</name>
    <dbReference type="NCBI Taxonomy" id="138064"/>
    <lineage>
        <taxon>Eukaryota</taxon>
        <taxon>Fungi</taxon>
        <taxon>Dikarya</taxon>
        <taxon>Ascomycota</taxon>
        <taxon>Pezizomycotina</taxon>
        <taxon>Sordariomycetes</taxon>
        <taxon>Xylariomycetidae</taxon>
        <taxon>Amphisphaeriales</taxon>
        <taxon>Sporocadaceae</taxon>
        <taxon>Seiridium</taxon>
    </lineage>
</organism>
<sequence>MSQPIFKIEHDHEDNLQERSVYPDPSIGNQTVADSYGPPPDSDYTRWLGLQSHLPLPSQLLSARSALQAPPSHILSERVPSAGSVSSRSSDSGFWASRIVKPDFARRANDLINESLGRKSGGTSVIEPDSVLGDSGRLYHGYHEGKYLMPNDAAEQDRLDLQHNVYLLLLDGWLHLAPMTTVPKYVLDIATGTGIWAHDFAEKYPESFVIGNDLSAIQPDPRVPNLVFQKDDAESLWVFPAPHPPTTECSFPCEHRILFDYVHLRMVVTCFDDTRNVMRQAFDNMSPGGWIEYQDISFDLQAAQLEGSPIQKYSEGCIRGAATIGRDLLVAKKYKTYLEEIGFIDVQERQMVLPIGPWPRDPKMKDIGHWNLQNTIEGLKAVGWKMLKLAGYSSEEVETIVQETEAYVRDVRHRVYTPVYVVYGRKPLD</sequence>
<evidence type="ECO:0008006" key="5">
    <source>
        <dbReference type="Google" id="ProtNLM"/>
    </source>
</evidence>
<dbReference type="Pfam" id="PF13489">
    <property type="entry name" value="Methyltransf_23"/>
    <property type="match status" value="1"/>
</dbReference>
<dbReference type="EMBL" id="JARVKM010000111">
    <property type="protein sequence ID" value="KAK9769775.1"/>
    <property type="molecule type" value="Genomic_DNA"/>
</dbReference>
<dbReference type="CDD" id="cd02440">
    <property type="entry name" value="AdoMet_MTases"/>
    <property type="match status" value="1"/>
</dbReference>
<evidence type="ECO:0000256" key="1">
    <source>
        <dbReference type="ARBA" id="ARBA00038158"/>
    </source>
</evidence>
<evidence type="ECO:0000313" key="3">
    <source>
        <dbReference type="EMBL" id="KAK9769775.1"/>
    </source>
</evidence>
<reference evidence="3 4" key="1">
    <citation type="submission" date="2024-02" db="EMBL/GenBank/DDBJ databases">
        <title>First draft genome assembly of two strains of Seiridium cardinale.</title>
        <authorList>
            <person name="Emiliani G."/>
            <person name="Scali E."/>
        </authorList>
    </citation>
    <scope>NUCLEOTIDE SEQUENCE [LARGE SCALE GENOMIC DNA]</scope>
    <source>
        <strain evidence="3 4">BM-138-000479</strain>
    </source>
</reference>
<accession>A0ABR2X7T4</accession>
<evidence type="ECO:0000256" key="2">
    <source>
        <dbReference type="SAM" id="MobiDB-lite"/>
    </source>
</evidence>
<protein>
    <recommendedName>
        <fullName evidence="5">Methyltransferase</fullName>
    </recommendedName>
</protein>
<comment type="similarity">
    <text evidence="1">Belongs to the methyltransferase superfamily. LaeA methyltransferase family.</text>
</comment>
<dbReference type="InterPro" id="IPR029063">
    <property type="entry name" value="SAM-dependent_MTases_sf"/>
</dbReference>
<proteinExistence type="inferred from homology"/>
<dbReference type="Proteomes" id="UP001465668">
    <property type="component" value="Unassembled WGS sequence"/>
</dbReference>
<gene>
    <name evidence="3" type="ORF">SCAR479_13558</name>
</gene>
<dbReference type="PANTHER" id="PTHR43591:SF102">
    <property type="entry name" value="S-ADENOSYL-L-METHIONINE-DEPENDENT METHYLTRANSFERASE"/>
    <property type="match status" value="1"/>
</dbReference>